<evidence type="ECO:0000259" key="12">
    <source>
        <dbReference type="Pfam" id="PF08264"/>
    </source>
</evidence>
<comment type="similarity">
    <text evidence="1 9 10">Belongs to the class-I aminoacyl-tRNA synthetase family.</text>
</comment>
<evidence type="ECO:0000256" key="1">
    <source>
        <dbReference type="ARBA" id="ARBA00005594"/>
    </source>
</evidence>
<dbReference type="Gene3D" id="1.10.730.10">
    <property type="entry name" value="Isoleucyl-tRNA Synthetase, Domain 1"/>
    <property type="match status" value="1"/>
</dbReference>
<dbReference type="GO" id="GO:0004823">
    <property type="term" value="F:leucine-tRNA ligase activity"/>
    <property type="evidence" value="ECO:0007669"/>
    <property type="project" value="UniProtKB-UniRule"/>
</dbReference>
<evidence type="ECO:0000313" key="15">
    <source>
        <dbReference type="EMBL" id="NMP21216.1"/>
    </source>
</evidence>
<sequence length="808" mass="91684">MPERYDVGAVENYWRQRWDETQPYRAPLTSQQPKFYCLEQFPYPSGHLHMGHVRVYTLGDVIARYHRMAGYAVLHPMGWDAFGMPAENAAIKSGIPPKVSTMGNIDYMKRQMQQMGLSFDWSREVTTCLPDYYRFTQELFLLFFERGLAYQRAGAVNWCPSCETVLANEQVEDGLCWRCDSVVTKRDLTQWYFRITAYADRLLEGLKTIDWPEEIKAQQTHWIGRSEGAAVEFELIGFPDRVRVFTTRPDTLYGATYIVLAPEHPLVQKIIQGRPEEATVRGFVERERLVSDMERTAENTEKRGVFTGVFARHPLTGDPIPVWVANYVLADYGTGAVMGVPAHDQRDYLYAVKYQLPIRRVVQPASHEEPELPYVAPGVLVDSGRFSGMDSEAAKSAIADHLKSMGFGEPRVSYRMRDWLISRQRYWGAPIPIIHCPSCGPVPVPKDQLPVLLPDNVAFTGRGASPLAQAEDWVNTVCPRCGAPARRETDTMDTFVDSSWYYLRYTSPESVSEPFNSELANYWMPVDEYVGGKEHAVLHMLYSRFFTKVLHDAGWIDADEPFKSLLVQGMVVYGGAKMSKSKGNTLSPETILAEWGTDATRLFMLFAAPPEKDFEWSQQGVEGTYRFLQRVFRLVVRPHSSGSDAKARESLKRIQARTIKKVGEDIGVRRAFNTAVSALMEYTNALYQDLEHVEADEQQELLGTLVLLLAPMAPHLAEELWHRLGHQESVHLAAWPTYDPAWLKEQEVEIVVQVNGKVRGRLTVDADWDENAIREAALAHESLTPHLEGRTIKKVVVVPARLVNVVVS</sequence>
<dbReference type="GO" id="GO:0005737">
    <property type="term" value="C:cytoplasm"/>
    <property type="evidence" value="ECO:0007669"/>
    <property type="project" value="UniProtKB-SubCell"/>
</dbReference>
<dbReference type="InterPro" id="IPR009080">
    <property type="entry name" value="tRNAsynth_Ia_anticodon-bd"/>
</dbReference>
<keyword evidence="2 9" id="KW-0963">Cytoplasm</keyword>
<dbReference type="NCBIfam" id="TIGR00396">
    <property type="entry name" value="leuS_bact"/>
    <property type="match status" value="1"/>
</dbReference>
<dbReference type="Pfam" id="PF13603">
    <property type="entry name" value="tRNA-synt_1_2"/>
    <property type="match status" value="1"/>
</dbReference>
<keyword evidence="5 9" id="KW-0067">ATP-binding</keyword>
<keyword evidence="3 9" id="KW-0436">Ligase</keyword>
<dbReference type="SUPFAM" id="SSF52374">
    <property type="entry name" value="Nucleotidylyl transferase"/>
    <property type="match status" value="1"/>
</dbReference>
<evidence type="ECO:0000259" key="11">
    <source>
        <dbReference type="Pfam" id="PF00133"/>
    </source>
</evidence>
<feature type="domain" description="Methionyl/Valyl/Leucyl/Isoleucyl-tRNA synthetase anticodon-binding" evidence="12">
    <location>
        <begin position="657"/>
        <end position="771"/>
    </location>
</feature>
<name>A0A7Y0L0S8_9FIRM</name>
<dbReference type="PROSITE" id="PS00178">
    <property type="entry name" value="AA_TRNA_LIGASE_I"/>
    <property type="match status" value="1"/>
</dbReference>
<evidence type="ECO:0000313" key="16">
    <source>
        <dbReference type="Proteomes" id="UP000533476"/>
    </source>
</evidence>
<dbReference type="CDD" id="cd00812">
    <property type="entry name" value="LeuRS_core"/>
    <property type="match status" value="1"/>
</dbReference>
<dbReference type="Gene3D" id="3.40.50.620">
    <property type="entry name" value="HUPs"/>
    <property type="match status" value="2"/>
</dbReference>
<dbReference type="FunFam" id="3.40.50.620:FF:000100">
    <property type="entry name" value="probable leucine--tRNA ligase, mitochondrial"/>
    <property type="match status" value="1"/>
</dbReference>
<dbReference type="PANTHER" id="PTHR43740">
    <property type="entry name" value="LEUCYL-TRNA SYNTHETASE"/>
    <property type="match status" value="1"/>
</dbReference>
<dbReference type="Pfam" id="PF09334">
    <property type="entry name" value="tRNA-synt_1g"/>
    <property type="match status" value="1"/>
</dbReference>
<evidence type="ECO:0000256" key="5">
    <source>
        <dbReference type="ARBA" id="ARBA00022840"/>
    </source>
</evidence>
<organism evidence="15 16">
    <name type="scientific">Sulfobacillus harzensis</name>
    <dbReference type="NCBI Taxonomy" id="2729629"/>
    <lineage>
        <taxon>Bacteria</taxon>
        <taxon>Bacillati</taxon>
        <taxon>Bacillota</taxon>
        <taxon>Clostridia</taxon>
        <taxon>Eubacteriales</taxon>
        <taxon>Clostridiales Family XVII. Incertae Sedis</taxon>
        <taxon>Sulfobacillus</taxon>
    </lineage>
</organism>
<dbReference type="InterPro" id="IPR015413">
    <property type="entry name" value="Methionyl/Leucyl_tRNA_Synth"/>
</dbReference>
<feature type="domain" description="Methionyl/Leucyl tRNA synthetase" evidence="13">
    <location>
        <begin position="41"/>
        <end position="181"/>
    </location>
</feature>
<dbReference type="InterPro" id="IPR013155">
    <property type="entry name" value="M/V/L/I-tRNA-synth_anticd-bd"/>
</dbReference>
<protein>
    <recommendedName>
        <fullName evidence="9">Leucine--tRNA ligase</fullName>
        <ecNumber evidence="9">6.1.1.4</ecNumber>
    </recommendedName>
    <alternativeName>
        <fullName evidence="9">Leucyl-tRNA synthetase</fullName>
        <shortName evidence="9">LeuRS</shortName>
    </alternativeName>
</protein>
<dbReference type="InterPro" id="IPR014729">
    <property type="entry name" value="Rossmann-like_a/b/a_fold"/>
</dbReference>
<keyword evidence="16" id="KW-1185">Reference proteome</keyword>
<keyword evidence="7 9" id="KW-0030">Aminoacyl-tRNA synthetase</keyword>
<evidence type="ECO:0000256" key="2">
    <source>
        <dbReference type="ARBA" id="ARBA00022490"/>
    </source>
</evidence>
<evidence type="ECO:0000256" key="3">
    <source>
        <dbReference type="ARBA" id="ARBA00022598"/>
    </source>
</evidence>
<evidence type="ECO:0000259" key="14">
    <source>
        <dbReference type="Pfam" id="PF13603"/>
    </source>
</evidence>
<dbReference type="AlphaFoldDB" id="A0A7Y0L0S8"/>
<dbReference type="GO" id="GO:0006429">
    <property type="term" value="P:leucyl-tRNA aminoacylation"/>
    <property type="evidence" value="ECO:0007669"/>
    <property type="project" value="UniProtKB-UniRule"/>
</dbReference>
<dbReference type="EMBL" id="JABBVZ010000005">
    <property type="protein sequence ID" value="NMP21216.1"/>
    <property type="molecule type" value="Genomic_DNA"/>
</dbReference>
<evidence type="ECO:0000256" key="8">
    <source>
        <dbReference type="ARBA" id="ARBA00047469"/>
    </source>
</evidence>
<dbReference type="InterPro" id="IPR009008">
    <property type="entry name" value="Val/Leu/Ile-tRNA-synth_edit"/>
</dbReference>
<dbReference type="FunFam" id="1.10.730.10:FF:000011">
    <property type="entry name" value="Leucine--tRNA ligase chloroplastic/mitochondrial"/>
    <property type="match status" value="1"/>
</dbReference>
<dbReference type="FunFam" id="3.40.50.620:FF:000003">
    <property type="entry name" value="Leucine--tRNA ligase"/>
    <property type="match status" value="1"/>
</dbReference>
<dbReference type="EC" id="6.1.1.4" evidence="9"/>
<dbReference type="Gene3D" id="3.10.20.590">
    <property type="match status" value="1"/>
</dbReference>
<feature type="binding site" evidence="9">
    <location>
        <position position="580"/>
    </location>
    <ligand>
        <name>ATP</name>
        <dbReference type="ChEBI" id="CHEBI:30616"/>
    </ligand>
</feature>
<dbReference type="InterPro" id="IPR001412">
    <property type="entry name" value="aa-tRNA-synth_I_CS"/>
</dbReference>
<evidence type="ECO:0000256" key="4">
    <source>
        <dbReference type="ARBA" id="ARBA00022741"/>
    </source>
</evidence>
<dbReference type="CDD" id="cd07958">
    <property type="entry name" value="Anticodon_Ia_Leu_BEm"/>
    <property type="match status" value="1"/>
</dbReference>
<accession>A0A7Y0L0S8</accession>
<dbReference type="GO" id="GO:0002161">
    <property type="term" value="F:aminoacyl-tRNA deacylase activity"/>
    <property type="evidence" value="ECO:0007669"/>
    <property type="project" value="InterPro"/>
</dbReference>
<dbReference type="SUPFAM" id="SSF50677">
    <property type="entry name" value="ValRS/IleRS/LeuRS editing domain"/>
    <property type="match status" value="1"/>
</dbReference>
<evidence type="ECO:0000256" key="9">
    <source>
        <dbReference type="HAMAP-Rule" id="MF_00049"/>
    </source>
</evidence>
<comment type="subcellular location">
    <subcellularLocation>
        <location evidence="9">Cytoplasm</location>
    </subcellularLocation>
</comment>
<evidence type="ECO:0000256" key="7">
    <source>
        <dbReference type="ARBA" id="ARBA00023146"/>
    </source>
</evidence>
<dbReference type="Pfam" id="PF08264">
    <property type="entry name" value="Anticodon_1"/>
    <property type="match status" value="1"/>
</dbReference>
<keyword evidence="4 9" id="KW-0547">Nucleotide-binding</keyword>
<feature type="domain" description="Leucyl-tRNA synthetase editing" evidence="14">
    <location>
        <begin position="221"/>
        <end position="402"/>
    </location>
</feature>
<evidence type="ECO:0000256" key="10">
    <source>
        <dbReference type="RuleBase" id="RU363035"/>
    </source>
</evidence>
<dbReference type="FunFam" id="3.10.20.590:FF:000001">
    <property type="entry name" value="Leucine--tRNA ligase"/>
    <property type="match status" value="1"/>
</dbReference>
<dbReference type="PANTHER" id="PTHR43740:SF2">
    <property type="entry name" value="LEUCINE--TRNA LIGASE, MITOCHONDRIAL"/>
    <property type="match status" value="1"/>
</dbReference>
<dbReference type="SUPFAM" id="SSF47323">
    <property type="entry name" value="Anticodon-binding domain of a subclass of class I aminoacyl-tRNA synthetases"/>
    <property type="match status" value="1"/>
</dbReference>
<dbReference type="PRINTS" id="PR00985">
    <property type="entry name" value="TRNASYNTHLEU"/>
</dbReference>
<dbReference type="InterPro" id="IPR025709">
    <property type="entry name" value="Leu_tRNA-synth_edit"/>
</dbReference>
<feature type="short sequence motif" description="'KMSKS' region" evidence="9">
    <location>
        <begin position="577"/>
        <end position="581"/>
    </location>
</feature>
<feature type="domain" description="Aminoacyl-tRNA synthetase class Ia" evidence="11">
    <location>
        <begin position="416"/>
        <end position="617"/>
    </location>
</feature>
<dbReference type="Proteomes" id="UP000533476">
    <property type="component" value="Unassembled WGS sequence"/>
</dbReference>
<dbReference type="Pfam" id="PF00133">
    <property type="entry name" value="tRNA-synt_1"/>
    <property type="match status" value="1"/>
</dbReference>
<dbReference type="InterPro" id="IPR002302">
    <property type="entry name" value="Leu-tRNA-ligase"/>
</dbReference>
<keyword evidence="6 9" id="KW-0648">Protein biosynthesis</keyword>
<feature type="short sequence motif" description="'HIGH' region" evidence="9">
    <location>
        <begin position="42"/>
        <end position="52"/>
    </location>
</feature>
<proteinExistence type="inferred from homology"/>
<gene>
    <name evidence="9" type="primary">leuS</name>
    <name evidence="15" type="ORF">HIJ39_02425</name>
</gene>
<dbReference type="HAMAP" id="MF_00049_B">
    <property type="entry name" value="Leu_tRNA_synth_B"/>
    <property type="match status" value="1"/>
</dbReference>
<evidence type="ECO:0000256" key="6">
    <source>
        <dbReference type="ARBA" id="ARBA00022917"/>
    </source>
</evidence>
<evidence type="ECO:0000259" key="13">
    <source>
        <dbReference type="Pfam" id="PF09334"/>
    </source>
</evidence>
<comment type="caution">
    <text evidence="15">The sequence shown here is derived from an EMBL/GenBank/DDBJ whole genome shotgun (WGS) entry which is preliminary data.</text>
</comment>
<dbReference type="GO" id="GO:0005524">
    <property type="term" value="F:ATP binding"/>
    <property type="evidence" value="ECO:0007669"/>
    <property type="project" value="UniProtKB-UniRule"/>
</dbReference>
<comment type="catalytic activity">
    <reaction evidence="8 9">
        <text>tRNA(Leu) + L-leucine + ATP = L-leucyl-tRNA(Leu) + AMP + diphosphate</text>
        <dbReference type="Rhea" id="RHEA:11688"/>
        <dbReference type="Rhea" id="RHEA-COMP:9613"/>
        <dbReference type="Rhea" id="RHEA-COMP:9622"/>
        <dbReference type="ChEBI" id="CHEBI:30616"/>
        <dbReference type="ChEBI" id="CHEBI:33019"/>
        <dbReference type="ChEBI" id="CHEBI:57427"/>
        <dbReference type="ChEBI" id="CHEBI:78442"/>
        <dbReference type="ChEBI" id="CHEBI:78494"/>
        <dbReference type="ChEBI" id="CHEBI:456215"/>
        <dbReference type="EC" id="6.1.1.4"/>
    </reaction>
</comment>
<reference evidence="15 16" key="1">
    <citation type="submission" date="2020-04" db="EMBL/GenBank/DDBJ databases">
        <authorList>
            <person name="Zhang R."/>
            <person name="Schippers A."/>
        </authorList>
    </citation>
    <scope>NUCLEOTIDE SEQUENCE [LARGE SCALE GENOMIC DNA]</scope>
    <source>
        <strain evidence="15 16">DSM 109850</strain>
    </source>
</reference>
<dbReference type="InterPro" id="IPR002300">
    <property type="entry name" value="aa-tRNA-synth_Ia"/>
</dbReference>